<dbReference type="InterPro" id="IPR001387">
    <property type="entry name" value="Cro/C1-type_HTH"/>
</dbReference>
<dbReference type="SMART" id="SM00530">
    <property type="entry name" value="HTH_XRE"/>
    <property type="match status" value="1"/>
</dbReference>
<evidence type="ECO:0000313" key="4">
    <source>
        <dbReference type="Proteomes" id="UP001148189"/>
    </source>
</evidence>
<dbReference type="EMBL" id="JAMDHD010000015">
    <property type="protein sequence ID" value="MDD0985320.1"/>
    <property type="molecule type" value="Genomic_DNA"/>
</dbReference>
<gene>
    <name evidence="3" type="ORF">M5G21_10135</name>
</gene>
<name>A0ABT5N9U5_9PSED</name>
<accession>A0ABT5N9U5</accession>
<organism evidence="3 4">
    <name type="scientific">Pseudomonas shahriarae</name>
    <dbReference type="NCBI Taxonomy" id="2745512"/>
    <lineage>
        <taxon>Bacteria</taxon>
        <taxon>Pseudomonadati</taxon>
        <taxon>Pseudomonadota</taxon>
        <taxon>Gammaproteobacteria</taxon>
        <taxon>Pseudomonadales</taxon>
        <taxon>Pseudomonadaceae</taxon>
        <taxon>Pseudomonas</taxon>
    </lineage>
</organism>
<evidence type="ECO:0000259" key="2">
    <source>
        <dbReference type="SMART" id="SM00530"/>
    </source>
</evidence>
<reference evidence="3" key="1">
    <citation type="submission" date="2022-05" db="EMBL/GenBank/DDBJ databases">
        <title>Novel Pseudomonas spp. Isolated from a Rainbow Trout Aquaculture Facility.</title>
        <authorList>
            <person name="Testerman T."/>
            <person name="Graf J."/>
        </authorList>
    </citation>
    <scope>NUCLEOTIDE SEQUENCE</scope>
    <source>
        <strain evidence="3">ID1050</strain>
    </source>
</reference>
<dbReference type="Gene3D" id="1.10.260.40">
    <property type="entry name" value="lambda repressor-like DNA-binding domains"/>
    <property type="match status" value="1"/>
</dbReference>
<evidence type="ECO:0000313" key="3">
    <source>
        <dbReference type="EMBL" id="MDD0985320.1"/>
    </source>
</evidence>
<comment type="caution">
    <text evidence="3">The sequence shown here is derived from an EMBL/GenBank/DDBJ whole genome shotgun (WGS) entry which is preliminary data.</text>
</comment>
<protein>
    <submittedName>
        <fullName evidence="3">Helix-turn-helix domain-containing protein</fullName>
    </submittedName>
</protein>
<proteinExistence type="predicted"/>
<feature type="region of interest" description="Disordered" evidence="1">
    <location>
        <begin position="31"/>
        <end position="57"/>
    </location>
</feature>
<evidence type="ECO:0000256" key="1">
    <source>
        <dbReference type="SAM" id="MobiDB-lite"/>
    </source>
</evidence>
<feature type="domain" description="HTH cro/C1-type" evidence="2">
    <location>
        <begin position="31"/>
        <end position="85"/>
    </location>
</feature>
<dbReference type="SUPFAM" id="SSF47413">
    <property type="entry name" value="lambda repressor-like DNA-binding domains"/>
    <property type="match status" value="1"/>
</dbReference>
<dbReference type="InterPro" id="IPR010982">
    <property type="entry name" value="Lambda_DNA-bd_dom_sf"/>
</dbReference>
<keyword evidence="4" id="KW-1185">Reference proteome</keyword>
<sequence>MFDDKDSWAENCSSQLILIKKMLIAAGAGERLREEREKTGQSQTDFGKAAGVSRGTQKAYELQTSSPDIRYLCAVQEMGVDVHYVLTGSRVSTDPGALSEREVALIGYFRDLPDGEQANLVRTASALAATLDH</sequence>
<dbReference type="Proteomes" id="UP001148189">
    <property type="component" value="Unassembled WGS sequence"/>
</dbReference>
<dbReference type="CDD" id="cd00093">
    <property type="entry name" value="HTH_XRE"/>
    <property type="match status" value="1"/>
</dbReference>
<dbReference type="RefSeq" id="WP_273866332.1">
    <property type="nucleotide sequence ID" value="NZ_JAMDHD010000015.1"/>
</dbReference>